<evidence type="ECO:0008006" key="4">
    <source>
        <dbReference type="Google" id="ProtNLM"/>
    </source>
</evidence>
<sequence>MRRPLLPALLATTLLLTAACNDHDEKGQPFADHDDAARVVTGGSVGDHDRATFAVISGADVVRVRAADLGGDLYRVSTADDAKVRPSVRLDGDTVYAGLADTGDPGPALVTAELSNAVHWQLRFDGGAKEESADLTGGKLTGVSFVAGTSLADVTLPAAQGTIPVTLGGGASQVSVHLTGDAPVRVRVGGGAATVTIDGVRRSGIAGGTDFTPSGWGTATDRYDIDLTSGVSTLTVDRR</sequence>
<dbReference type="Proteomes" id="UP000053244">
    <property type="component" value="Unassembled WGS sequence"/>
</dbReference>
<gene>
    <name evidence="2" type="ORF">ADL15_07455</name>
</gene>
<keyword evidence="3" id="KW-1185">Reference proteome</keyword>
<proteinExistence type="predicted"/>
<comment type="caution">
    <text evidence="2">The sequence shown here is derived from an EMBL/GenBank/DDBJ whole genome shotgun (WGS) entry which is preliminary data.</text>
</comment>
<evidence type="ECO:0000256" key="1">
    <source>
        <dbReference type="SAM" id="SignalP"/>
    </source>
</evidence>
<reference evidence="2 3" key="1">
    <citation type="submission" date="2015-10" db="EMBL/GenBank/DDBJ databases">
        <authorList>
            <person name="Gilbert D.G."/>
        </authorList>
    </citation>
    <scope>NUCLEOTIDE SEQUENCE [LARGE SCALE GENOMIC DNA]</scope>
    <source>
        <strain evidence="2 3">NRRL B-16712</strain>
    </source>
</reference>
<evidence type="ECO:0000313" key="3">
    <source>
        <dbReference type="Proteomes" id="UP000053244"/>
    </source>
</evidence>
<feature type="signal peptide" evidence="1">
    <location>
        <begin position="1"/>
        <end position="18"/>
    </location>
</feature>
<keyword evidence="1" id="KW-0732">Signal</keyword>
<protein>
    <recommendedName>
        <fullName evidence="4">DUF2154 domain-containing protein</fullName>
    </recommendedName>
</protein>
<evidence type="ECO:0000313" key="2">
    <source>
        <dbReference type="EMBL" id="KUL40446.1"/>
    </source>
</evidence>
<name>A0A0X3VAY9_9ACTN</name>
<dbReference type="RefSeq" id="WP_067686086.1">
    <property type="nucleotide sequence ID" value="NZ_LLZH01000029.1"/>
</dbReference>
<dbReference type="OrthoDB" id="3292634at2"/>
<feature type="chain" id="PRO_5039186215" description="DUF2154 domain-containing protein" evidence="1">
    <location>
        <begin position="19"/>
        <end position="239"/>
    </location>
</feature>
<accession>A0A0X3VAY9</accession>
<dbReference type="AlphaFoldDB" id="A0A0X3VAY9"/>
<dbReference type="PROSITE" id="PS51257">
    <property type="entry name" value="PROKAR_LIPOPROTEIN"/>
    <property type="match status" value="1"/>
</dbReference>
<organism evidence="2 3">
    <name type="scientific">Actinoplanes awajinensis subsp. mycoplanecinus</name>
    <dbReference type="NCBI Taxonomy" id="135947"/>
    <lineage>
        <taxon>Bacteria</taxon>
        <taxon>Bacillati</taxon>
        <taxon>Actinomycetota</taxon>
        <taxon>Actinomycetes</taxon>
        <taxon>Micromonosporales</taxon>
        <taxon>Micromonosporaceae</taxon>
        <taxon>Actinoplanes</taxon>
    </lineage>
</organism>
<dbReference type="EMBL" id="LLZH01000029">
    <property type="protein sequence ID" value="KUL40446.1"/>
    <property type="molecule type" value="Genomic_DNA"/>
</dbReference>